<protein>
    <submittedName>
        <fullName evidence="1">Uncharacterized protein</fullName>
    </submittedName>
</protein>
<dbReference type="Proteomes" id="UP000324974">
    <property type="component" value="Chromosome"/>
</dbReference>
<sequence length="328" mass="35328">MIEIEGCWNPDLVSFTHDPRGPDLGKPLKDAWGRPIGQLVAIKPQGRASPIRTMNSIREALLEPRKKLLLFEYSKIDSGEGEVLNPGSQNERVRPLTEASIETLVEAPARGEEADAFGGPHPVFVSVREVVGYAQAFVVAIRIECYTTAEGYSEGTADSILLSNSFSVSTALTEQYAAVRRTRGTAVFRFDATARLGFSPESYKSSLFARIPIGWQRGEIEVTARDDGVTIDYAYTDRQQMMSLQDPGAGAAAITLEYDESLVRDADAIDAAVNVANTTFAFRTAKNFAAAPEKPADSSNDKLADAINNLAKVLGSSGGPSPNPSPNP</sequence>
<evidence type="ECO:0000313" key="1">
    <source>
        <dbReference type="EMBL" id="QEL17152.1"/>
    </source>
</evidence>
<dbReference type="AlphaFoldDB" id="A0A5C1AHM6"/>
<name>A0A5C1AHM6_9BACT</name>
<accession>A0A5C1AHM6</accession>
<dbReference type="EMBL" id="CP042425">
    <property type="protein sequence ID" value="QEL17152.1"/>
    <property type="molecule type" value="Genomic_DNA"/>
</dbReference>
<proteinExistence type="predicted"/>
<dbReference type="RefSeq" id="WP_149111795.1">
    <property type="nucleotide sequence ID" value="NZ_CP042425.1"/>
</dbReference>
<evidence type="ECO:0000313" key="2">
    <source>
        <dbReference type="Proteomes" id="UP000324974"/>
    </source>
</evidence>
<gene>
    <name evidence="1" type="ORF">PX52LOC_04133</name>
</gene>
<reference evidence="2" key="1">
    <citation type="submission" date="2019-08" db="EMBL/GenBank/DDBJ databases">
        <title>Limnoglobus roseus gen. nov., sp. nov., a novel freshwater planctomycete with a giant genome from the family Gemmataceae.</title>
        <authorList>
            <person name="Kulichevskaya I.S."/>
            <person name="Naumoff D.G."/>
            <person name="Miroshnikov K."/>
            <person name="Ivanova A."/>
            <person name="Philippov D.A."/>
            <person name="Hakobyan A."/>
            <person name="Rijpstra I.C."/>
            <person name="Sinninghe Damste J.S."/>
            <person name="Liesack W."/>
            <person name="Dedysh S.N."/>
        </authorList>
    </citation>
    <scope>NUCLEOTIDE SEQUENCE [LARGE SCALE GENOMIC DNA]</scope>
    <source>
        <strain evidence="2">PX52</strain>
    </source>
</reference>
<dbReference type="KEGG" id="lrs:PX52LOC_04133"/>
<organism evidence="1 2">
    <name type="scientific">Limnoglobus roseus</name>
    <dbReference type="NCBI Taxonomy" id="2598579"/>
    <lineage>
        <taxon>Bacteria</taxon>
        <taxon>Pseudomonadati</taxon>
        <taxon>Planctomycetota</taxon>
        <taxon>Planctomycetia</taxon>
        <taxon>Gemmatales</taxon>
        <taxon>Gemmataceae</taxon>
        <taxon>Limnoglobus</taxon>
    </lineage>
</organism>
<keyword evidence="2" id="KW-1185">Reference proteome</keyword>